<feature type="domain" description="Flavodoxin-like" evidence="1">
    <location>
        <begin position="4"/>
        <end position="156"/>
    </location>
</feature>
<dbReference type="InterPro" id="IPR008254">
    <property type="entry name" value="Flavodoxin/NO_synth"/>
</dbReference>
<dbReference type="Proteomes" id="UP000239203">
    <property type="component" value="Unassembled WGS sequence"/>
</dbReference>
<evidence type="ECO:0000259" key="1">
    <source>
        <dbReference type="PROSITE" id="PS50902"/>
    </source>
</evidence>
<dbReference type="OrthoDB" id="129384at2"/>
<dbReference type="GO" id="GO:0006783">
    <property type="term" value="P:heme biosynthetic process"/>
    <property type="evidence" value="ECO:0007669"/>
    <property type="project" value="TreeGrafter"/>
</dbReference>
<dbReference type="InterPro" id="IPR029039">
    <property type="entry name" value="Flavoprotein-like_sf"/>
</dbReference>
<dbReference type="PROSITE" id="PS50902">
    <property type="entry name" value="FLAVODOXIN_LIKE"/>
    <property type="match status" value="1"/>
</dbReference>
<gene>
    <name evidence="2" type="ORF">CLV40_108246</name>
</gene>
<dbReference type="Gene3D" id="3.40.50.360">
    <property type="match status" value="1"/>
</dbReference>
<dbReference type="EMBL" id="PTIX01000008">
    <property type="protein sequence ID" value="PPK67247.1"/>
    <property type="molecule type" value="Genomic_DNA"/>
</dbReference>
<evidence type="ECO:0000313" key="3">
    <source>
        <dbReference type="Proteomes" id="UP000239203"/>
    </source>
</evidence>
<dbReference type="RefSeq" id="WP_104479985.1">
    <property type="nucleotide sequence ID" value="NZ_CP154825.1"/>
</dbReference>
<reference evidence="2 3" key="1">
    <citation type="submission" date="2018-02" db="EMBL/GenBank/DDBJ databases">
        <title>Genomic Encyclopedia of Archaeal and Bacterial Type Strains, Phase II (KMG-II): from individual species to whole genera.</title>
        <authorList>
            <person name="Goeker M."/>
        </authorList>
    </citation>
    <scope>NUCLEOTIDE SEQUENCE [LARGE SCALE GENOMIC DNA]</scope>
    <source>
        <strain evidence="2 3">YU 961-1</strain>
    </source>
</reference>
<accession>A0A2S6GPY0</accession>
<dbReference type="GO" id="GO:0010181">
    <property type="term" value="F:FMN binding"/>
    <property type="evidence" value="ECO:0007669"/>
    <property type="project" value="InterPro"/>
</dbReference>
<dbReference type="SUPFAM" id="SSF52218">
    <property type="entry name" value="Flavoproteins"/>
    <property type="match status" value="1"/>
</dbReference>
<dbReference type="AlphaFoldDB" id="A0A2S6GPY0"/>
<dbReference type="InterPro" id="IPR052200">
    <property type="entry name" value="Protoporphyrinogen_IX_DH"/>
</dbReference>
<keyword evidence="3" id="KW-1185">Reference proteome</keyword>
<dbReference type="InterPro" id="IPR026816">
    <property type="entry name" value="Flavodoxin_dom"/>
</dbReference>
<organism evidence="2 3">
    <name type="scientific">Actinokineospora auranticolor</name>
    <dbReference type="NCBI Taxonomy" id="155976"/>
    <lineage>
        <taxon>Bacteria</taxon>
        <taxon>Bacillati</taxon>
        <taxon>Actinomycetota</taxon>
        <taxon>Actinomycetes</taxon>
        <taxon>Pseudonocardiales</taxon>
        <taxon>Pseudonocardiaceae</taxon>
        <taxon>Actinokineospora</taxon>
    </lineage>
</organism>
<evidence type="ECO:0000313" key="2">
    <source>
        <dbReference type="EMBL" id="PPK67247.1"/>
    </source>
</evidence>
<comment type="caution">
    <text evidence="2">The sequence shown here is derived from an EMBL/GenBank/DDBJ whole genome shotgun (WGS) entry which is preliminary data.</text>
</comment>
<dbReference type="Pfam" id="PF12724">
    <property type="entry name" value="Flavodoxin_5"/>
    <property type="match status" value="1"/>
</dbReference>
<dbReference type="PANTHER" id="PTHR38030">
    <property type="entry name" value="PROTOPORPHYRINOGEN IX DEHYDROGENASE [MENAQUINONE]"/>
    <property type="match status" value="1"/>
</dbReference>
<dbReference type="GO" id="GO:0070819">
    <property type="term" value="F:menaquinone-dependent protoporphyrinogen oxidase activity"/>
    <property type="evidence" value="ECO:0007669"/>
    <property type="project" value="TreeGrafter"/>
</dbReference>
<dbReference type="PANTHER" id="PTHR38030:SF2">
    <property type="entry name" value="PROTOPORPHYRINOGEN IX DEHYDROGENASE [QUINONE]"/>
    <property type="match status" value="1"/>
</dbReference>
<sequence length="170" mass="18956">MKRVLVLHASKMGATKEIAEAIGAELVGRGLHVTVHDVLEPRALDGYDAVVLGTAIYAGRWRPTARRFFRRFHRELADRRVWLFESGWLGPRPSRVNPTAGGRRRATRIGADAPMVFGGKLDPDRATGFLDRAVAKRMAGDARDWSEIRVWADGIADELVRDWAEPKTGN</sequence>
<protein>
    <submittedName>
        <fullName evidence="2">Menaquinone-dependent protoporphyrinogen oxidase</fullName>
    </submittedName>
</protein>
<name>A0A2S6GPY0_9PSEU</name>
<proteinExistence type="predicted"/>